<feature type="signal peptide" evidence="2">
    <location>
        <begin position="1"/>
        <end position="17"/>
    </location>
</feature>
<dbReference type="AlphaFoldDB" id="A0A553PMV5"/>
<feature type="domain" description="Fibronectin type-III" evidence="3">
    <location>
        <begin position="276"/>
        <end position="368"/>
    </location>
</feature>
<dbReference type="SMART" id="SM00060">
    <property type="entry name" value="FN3"/>
    <property type="match status" value="5"/>
</dbReference>
<evidence type="ECO:0000313" key="4">
    <source>
        <dbReference type="EMBL" id="TRY79015.1"/>
    </source>
</evidence>
<dbReference type="STRING" id="623744.A0A553PMV5"/>
<dbReference type="EMBL" id="SRMA01026665">
    <property type="protein sequence ID" value="TRY79015.1"/>
    <property type="molecule type" value="Genomic_DNA"/>
</dbReference>
<dbReference type="InterPro" id="IPR003961">
    <property type="entry name" value="FN3_dom"/>
</dbReference>
<dbReference type="PANTHER" id="PTHR46708">
    <property type="entry name" value="TENASCIN"/>
    <property type="match status" value="1"/>
</dbReference>
<dbReference type="Pfam" id="PF00041">
    <property type="entry name" value="fn3"/>
    <property type="match status" value="1"/>
</dbReference>
<evidence type="ECO:0000259" key="3">
    <source>
        <dbReference type="PROSITE" id="PS50853"/>
    </source>
</evidence>
<protein>
    <recommendedName>
        <fullName evidence="3">Fibronectin type-III domain-containing protein</fullName>
    </recommendedName>
</protein>
<feature type="domain" description="Fibronectin type-III" evidence="3">
    <location>
        <begin position="108"/>
        <end position="195"/>
    </location>
</feature>
<sequence length="567" mass="64915">MEQVFIVALLCVLSAWGQRIPDVKGVETTYRTETELTLEWEIVQDNRSYIYILKRNEIESGQITVSENETKVTHQVSHLMPGMNHMFTLFTSLDDRRSEGFNFSSKTIPSRVEVTVEGQTETNIMLKWKKDQRDHTYELQRDKMEPELITNGDTQVEHTVDSLSPGTKYFFTLTTVFGDLKSSAYPFQGATVPPAIQINSTISRTETSITLEWIRQKEDYTFQLKYNSVVEKITKPETIVVYVVQGLSPGTGYTFRLVTVFEELNSVESNYRDYTVPSQVDSVSVLSANDTSVNLQWNAVPGLENNNYRYILKYNSIVSEELFAVNNVVKYHVPKLIPATNYNFTLYTKFYEERSSGLTFSHMTSLSNVTEVRVTRLVTELTVEWNKLNNDDIYNYTLLRSDGTEKNFTGSSHGDVISYRYQPLKPGTVHSFTLFTVSNNVRNFGYSFKSITTLNNIGRGKNDSIDNNVVRLQDLYPGESYTVSLFYDLDSEMLHQCSHRLTLVPNTVTRLYCKYHSGGNGLEVMWEFPYGIVDVVQVDVNQKPFNIYNNNSEEKGMQKVTGLQVAQ</sequence>
<dbReference type="PROSITE" id="PS50853">
    <property type="entry name" value="FN3"/>
    <property type="match status" value="2"/>
</dbReference>
<dbReference type="OrthoDB" id="7357196at2759"/>
<evidence type="ECO:0000256" key="1">
    <source>
        <dbReference type="ARBA" id="ARBA00022737"/>
    </source>
</evidence>
<dbReference type="SUPFAM" id="SSF49265">
    <property type="entry name" value="Fibronectin type III"/>
    <property type="match status" value="3"/>
</dbReference>
<gene>
    <name evidence="4" type="ORF">DNTS_022220</name>
</gene>
<keyword evidence="1" id="KW-0677">Repeat</keyword>
<dbReference type="InterPro" id="IPR050991">
    <property type="entry name" value="ECM_Regulatory_Proteins"/>
</dbReference>
<proteinExistence type="predicted"/>
<comment type="caution">
    <text evidence="4">The sequence shown here is derived from an EMBL/GenBank/DDBJ whole genome shotgun (WGS) entry which is preliminary data.</text>
</comment>
<organism evidence="4 5">
    <name type="scientific">Danionella cerebrum</name>
    <dbReference type="NCBI Taxonomy" id="2873325"/>
    <lineage>
        <taxon>Eukaryota</taxon>
        <taxon>Metazoa</taxon>
        <taxon>Chordata</taxon>
        <taxon>Craniata</taxon>
        <taxon>Vertebrata</taxon>
        <taxon>Euteleostomi</taxon>
        <taxon>Actinopterygii</taxon>
        <taxon>Neopterygii</taxon>
        <taxon>Teleostei</taxon>
        <taxon>Ostariophysi</taxon>
        <taxon>Cypriniformes</taxon>
        <taxon>Danionidae</taxon>
        <taxon>Danioninae</taxon>
        <taxon>Danionella</taxon>
    </lineage>
</organism>
<dbReference type="CDD" id="cd00063">
    <property type="entry name" value="FN3"/>
    <property type="match status" value="3"/>
</dbReference>
<dbReference type="PANTHER" id="PTHR46708:SF2">
    <property type="entry name" value="FIBRONECTIN TYPE-III DOMAIN-CONTAINING PROTEIN"/>
    <property type="match status" value="1"/>
</dbReference>
<keyword evidence="2" id="KW-0732">Signal</keyword>
<reference evidence="4 5" key="1">
    <citation type="journal article" date="2019" name="Sci. Data">
        <title>Hybrid genome assembly and annotation of Danionella translucida.</title>
        <authorList>
            <person name="Kadobianskyi M."/>
            <person name="Schulze L."/>
            <person name="Schuelke M."/>
            <person name="Judkewitz B."/>
        </authorList>
    </citation>
    <scope>NUCLEOTIDE SEQUENCE [LARGE SCALE GENOMIC DNA]</scope>
    <source>
        <strain evidence="4 5">Bolton</strain>
    </source>
</reference>
<feature type="chain" id="PRO_5021931974" description="Fibronectin type-III domain-containing protein" evidence="2">
    <location>
        <begin position="18"/>
        <end position="567"/>
    </location>
</feature>
<dbReference type="InterPro" id="IPR036116">
    <property type="entry name" value="FN3_sf"/>
</dbReference>
<keyword evidence="5" id="KW-1185">Reference proteome</keyword>
<evidence type="ECO:0000313" key="5">
    <source>
        <dbReference type="Proteomes" id="UP000316079"/>
    </source>
</evidence>
<dbReference type="Proteomes" id="UP000316079">
    <property type="component" value="Unassembled WGS sequence"/>
</dbReference>
<evidence type="ECO:0000256" key="2">
    <source>
        <dbReference type="SAM" id="SignalP"/>
    </source>
</evidence>
<accession>A0A553PMV5</accession>
<dbReference type="Gene3D" id="2.60.40.10">
    <property type="entry name" value="Immunoglobulins"/>
    <property type="match status" value="4"/>
</dbReference>
<dbReference type="InterPro" id="IPR013783">
    <property type="entry name" value="Ig-like_fold"/>
</dbReference>
<name>A0A553PMV5_9TELE</name>